<dbReference type="InterPro" id="IPR037459">
    <property type="entry name" value="RhgT-like"/>
</dbReference>
<evidence type="ECO:0000256" key="1">
    <source>
        <dbReference type="ARBA" id="ARBA00008668"/>
    </source>
</evidence>
<accession>A0ABU9JNM0</accession>
<evidence type="ECO:0000313" key="5">
    <source>
        <dbReference type="Proteomes" id="UP001455088"/>
    </source>
</evidence>
<keyword evidence="2" id="KW-0378">Hydrolase</keyword>
<comment type="caution">
    <text evidence="4">The sequence shown here is derived from an EMBL/GenBank/DDBJ whole genome shotgun (WGS) entry which is preliminary data.</text>
</comment>
<dbReference type="Pfam" id="PF13472">
    <property type="entry name" value="Lipase_GDSL_2"/>
    <property type="match status" value="1"/>
</dbReference>
<name>A0ABU9JNM0_9GAMM</name>
<comment type="similarity">
    <text evidence="1">Belongs to the 'GDSL' lipolytic enzyme family.</text>
</comment>
<dbReference type="SUPFAM" id="SSF52266">
    <property type="entry name" value="SGNH hydrolase"/>
    <property type="match status" value="1"/>
</dbReference>
<feature type="domain" description="SGNH hydrolase-type esterase" evidence="3">
    <location>
        <begin position="29"/>
        <end position="176"/>
    </location>
</feature>
<proteinExistence type="inferred from homology"/>
<protein>
    <submittedName>
        <fullName evidence="4">Rhamnogalacturonan acetylesterase</fullName>
    </submittedName>
</protein>
<organism evidence="4 5">
    <name type="scientific">Stenotrophomonas bentonitica</name>
    <dbReference type="NCBI Taxonomy" id="1450134"/>
    <lineage>
        <taxon>Bacteria</taxon>
        <taxon>Pseudomonadati</taxon>
        <taxon>Pseudomonadota</taxon>
        <taxon>Gammaproteobacteria</taxon>
        <taxon>Lysobacterales</taxon>
        <taxon>Lysobacteraceae</taxon>
        <taxon>Stenotrophomonas</taxon>
    </lineage>
</organism>
<dbReference type="EMBL" id="JBBYHY010000006">
    <property type="protein sequence ID" value="MEL3954414.1"/>
    <property type="molecule type" value="Genomic_DNA"/>
</dbReference>
<dbReference type="PANTHER" id="PTHR43695">
    <property type="entry name" value="PUTATIVE (AFU_ORTHOLOGUE AFUA_2G17250)-RELATED"/>
    <property type="match status" value="1"/>
</dbReference>
<evidence type="ECO:0000313" key="4">
    <source>
        <dbReference type="EMBL" id="MEL3954414.1"/>
    </source>
</evidence>
<evidence type="ECO:0000256" key="2">
    <source>
        <dbReference type="ARBA" id="ARBA00022801"/>
    </source>
</evidence>
<dbReference type="InterPro" id="IPR013830">
    <property type="entry name" value="SGNH_hydro"/>
</dbReference>
<evidence type="ECO:0000259" key="3">
    <source>
        <dbReference type="Pfam" id="PF13472"/>
    </source>
</evidence>
<reference evidence="4 5" key="1">
    <citation type="submission" date="2024-04" db="EMBL/GenBank/DDBJ databases">
        <title>Bacterial endophytes with biocontrol capabilities against important plant pathogens.</title>
        <authorList>
            <person name="Alayande K.A."/>
        </authorList>
    </citation>
    <scope>NUCLEOTIDE SEQUENCE [LARGE SCALE GENOMIC DNA]</scope>
    <source>
        <strain evidence="4 5">KV22</strain>
    </source>
</reference>
<gene>
    <name evidence="4" type="ORF">AAE039_12640</name>
</gene>
<dbReference type="InterPro" id="IPR036514">
    <property type="entry name" value="SGNH_hydro_sf"/>
</dbReference>
<dbReference type="CDD" id="cd01821">
    <property type="entry name" value="Rhamnogalacturan_acetylesterase_like"/>
    <property type="match status" value="1"/>
</dbReference>
<dbReference type="Gene3D" id="3.40.50.1110">
    <property type="entry name" value="SGNH hydrolase"/>
    <property type="match status" value="1"/>
</dbReference>
<dbReference type="Proteomes" id="UP001455088">
    <property type="component" value="Unassembled WGS sequence"/>
</dbReference>
<dbReference type="PANTHER" id="PTHR43695:SF1">
    <property type="entry name" value="RHAMNOGALACTURONAN ACETYLESTERASE"/>
    <property type="match status" value="1"/>
</dbReference>
<sequence>MSAAQAAVDPAVMDRPAPTPIRASKIVLVGDSTTAVQGGWGPAFCARHVTSFLTCTNLARGGRSTYNYRAEGSWALAEAEMRMPGYAQTWVLIQFGHNDQPGKPGRSTDLQREFPDNLRRYVREVRAAGAQPVLLTPLTRRQFADGVLIDDLAPWAEAVRTVARELEVPLVDLHARSRAVVQALGPVASMPLAQAAATPAQVSAALGGTTVGAAPVAGAPVAQNNAATEPMGQAKVAFDYTHLGPDGAALFATLVTEELARQVPSLRTLLIP</sequence>
<keyword evidence="5" id="KW-1185">Reference proteome</keyword>